<organism evidence="1 2">
    <name type="scientific">Gossypium australe</name>
    <dbReference type="NCBI Taxonomy" id="47621"/>
    <lineage>
        <taxon>Eukaryota</taxon>
        <taxon>Viridiplantae</taxon>
        <taxon>Streptophyta</taxon>
        <taxon>Embryophyta</taxon>
        <taxon>Tracheophyta</taxon>
        <taxon>Spermatophyta</taxon>
        <taxon>Magnoliopsida</taxon>
        <taxon>eudicotyledons</taxon>
        <taxon>Gunneridae</taxon>
        <taxon>Pentapetalae</taxon>
        <taxon>rosids</taxon>
        <taxon>malvids</taxon>
        <taxon>Malvales</taxon>
        <taxon>Malvaceae</taxon>
        <taxon>Malvoideae</taxon>
        <taxon>Gossypium</taxon>
    </lineage>
</organism>
<name>A0A5B6X400_9ROSI</name>
<accession>A0A5B6X400</accession>
<proteinExistence type="predicted"/>
<gene>
    <name evidence="1" type="ORF">EPI10_032085</name>
</gene>
<keyword evidence="2" id="KW-1185">Reference proteome</keyword>
<dbReference type="OrthoDB" id="1938712at2759"/>
<dbReference type="AlphaFoldDB" id="A0A5B6X400"/>
<comment type="caution">
    <text evidence="1">The sequence shown here is derived from an EMBL/GenBank/DDBJ whole genome shotgun (WGS) entry which is preliminary data.</text>
</comment>
<reference evidence="2" key="1">
    <citation type="journal article" date="2019" name="Plant Biotechnol. J.">
        <title>Genome sequencing of the Australian wild diploid species Gossypium australe highlights disease resistance and delayed gland morphogenesis.</title>
        <authorList>
            <person name="Cai Y."/>
            <person name="Cai X."/>
            <person name="Wang Q."/>
            <person name="Wang P."/>
            <person name="Zhang Y."/>
            <person name="Cai C."/>
            <person name="Xu Y."/>
            <person name="Wang K."/>
            <person name="Zhou Z."/>
            <person name="Wang C."/>
            <person name="Geng S."/>
            <person name="Li B."/>
            <person name="Dong Q."/>
            <person name="Hou Y."/>
            <person name="Wang H."/>
            <person name="Ai P."/>
            <person name="Liu Z."/>
            <person name="Yi F."/>
            <person name="Sun M."/>
            <person name="An G."/>
            <person name="Cheng J."/>
            <person name="Zhang Y."/>
            <person name="Shi Q."/>
            <person name="Xie Y."/>
            <person name="Shi X."/>
            <person name="Chang Y."/>
            <person name="Huang F."/>
            <person name="Chen Y."/>
            <person name="Hong S."/>
            <person name="Mi L."/>
            <person name="Sun Q."/>
            <person name="Zhang L."/>
            <person name="Zhou B."/>
            <person name="Peng R."/>
            <person name="Zhang X."/>
            <person name="Liu F."/>
        </authorList>
    </citation>
    <scope>NUCLEOTIDE SEQUENCE [LARGE SCALE GENOMIC DNA]</scope>
    <source>
        <strain evidence="2">cv. PA1801</strain>
    </source>
</reference>
<dbReference type="EMBL" id="SMMG02000001">
    <property type="protein sequence ID" value="KAA3488316.1"/>
    <property type="molecule type" value="Genomic_DNA"/>
</dbReference>
<protein>
    <submittedName>
        <fullName evidence="1">Integrase</fullName>
    </submittedName>
</protein>
<evidence type="ECO:0000313" key="2">
    <source>
        <dbReference type="Proteomes" id="UP000325315"/>
    </source>
</evidence>
<dbReference type="Proteomes" id="UP000325315">
    <property type="component" value="Unassembled WGS sequence"/>
</dbReference>
<evidence type="ECO:0000313" key="1">
    <source>
        <dbReference type="EMBL" id="KAA3488316.1"/>
    </source>
</evidence>
<sequence>MGKANVVVDALSQKSLFDLKVMNTHLTLVDDDSILAKSYWELLGLDFHVGADDSLYFRNRICVLKNSKVKQKILQEAHNSSYSILSCSNKMYGDLKHI</sequence>